<proteinExistence type="predicted"/>
<dbReference type="Proteomes" id="UP001634394">
    <property type="component" value="Unassembled WGS sequence"/>
</dbReference>
<accession>A0ABD3VPR6</accession>
<evidence type="ECO:0000313" key="1">
    <source>
        <dbReference type="EMBL" id="KAL3863599.1"/>
    </source>
</evidence>
<evidence type="ECO:0000313" key="2">
    <source>
        <dbReference type="Proteomes" id="UP001634394"/>
    </source>
</evidence>
<gene>
    <name evidence="1" type="ORF">ACJMK2_005350</name>
</gene>
<reference evidence="1 2" key="1">
    <citation type="submission" date="2024-11" db="EMBL/GenBank/DDBJ databases">
        <title>Chromosome-level genome assembly of the freshwater bivalve Anodonta woodiana.</title>
        <authorList>
            <person name="Chen X."/>
        </authorList>
    </citation>
    <scope>NUCLEOTIDE SEQUENCE [LARGE SCALE GENOMIC DNA]</scope>
    <source>
        <strain evidence="1">MN2024</strain>
        <tissue evidence="1">Gills</tissue>
    </source>
</reference>
<name>A0ABD3VPR6_SINWO</name>
<comment type="caution">
    <text evidence="1">The sequence shown here is derived from an EMBL/GenBank/DDBJ whole genome shotgun (WGS) entry which is preliminary data.</text>
</comment>
<sequence>MTGEVRYVTTQACEGYLELREGLTDSYGKRMFEQFTKLGRMKKESTETYRGLMARIDQHIKCFMEDRHHIVCLPEENKNKNNVEMLPHNQVQWIRSNKGSSPV</sequence>
<keyword evidence="2" id="KW-1185">Reference proteome</keyword>
<dbReference type="AlphaFoldDB" id="A0ABD3VPR6"/>
<organism evidence="1 2">
    <name type="scientific">Sinanodonta woodiana</name>
    <name type="common">Chinese pond mussel</name>
    <name type="synonym">Anodonta woodiana</name>
    <dbReference type="NCBI Taxonomy" id="1069815"/>
    <lineage>
        <taxon>Eukaryota</taxon>
        <taxon>Metazoa</taxon>
        <taxon>Spiralia</taxon>
        <taxon>Lophotrochozoa</taxon>
        <taxon>Mollusca</taxon>
        <taxon>Bivalvia</taxon>
        <taxon>Autobranchia</taxon>
        <taxon>Heteroconchia</taxon>
        <taxon>Palaeoheterodonta</taxon>
        <taxon>Unionida</taxon>
        <taxon>Unionoidea</taxon>
        <taxon>Unionidae</taxon>
        <taxon>Unioninae</taxon>
        <taxon>Sinanodonta</taxon>
    </lineage>
</organism>
<protein>
    <submittedName>
        <fullName evidence="1">Uncharacterized protein</fullName>
    </submittedName>
</protein>
<dbReference type="EMBL" id="JBJQND010000010">
    <property type="protein sequence ID" value="KAL3863599.1"/>
    <property type="molecule type" value="Genomic_DNA"/>
</dbReference>